<protein>
    <recommendedName>
        <fullName evidence="5">SDR family oxidoreductase</fullName>
    </recommendedName>
</protein>
<evidence type="ECO:0000313" key="3">
    <source>
        <dbReference type="EMBL" id="CAD7642946.1"/>
    </source>
</evidence>
<dbReference type="Pfam" id="PF13561">
    <property type="entry name" value="adh_short_C2"/>
    <property type="match status" value="1"/>
</dbReference>
<dbReference type="EMBL" id="CAJPVJ010001221">
    <property type="protein sequence ID" value="CAG2164313.1"/>
    <property type="molecule type" value="Genomic_DNA"/>
</dbReference>
<dbReference type="SUPFAM" id="SSF51735">
    <property type="entry name" value="NAD(P)-binding Rossmann-fold domains"/>
    <property type="match status" value="1"/>
</dbReference>
<dbReference type="PRINTS" id="PR00081">
    <property type="entry name" value="GDHRDH"/>
</dbReference>
<dbReference type="Proteomes" id="UP000728032">
    <property type="component" value="Unassembled WGS sequence"/>
</dbReference>
<sequence>RIGGTMFNMSKCALDMFVKCVSLELANKEIKINSINQGTVRDQGDIISKQLLSRIPLGRVGYPIDMANCILYLASDDSIFINGSSLLCDGGQLYN</sequence>
<dbReference type="InterPro" id="IPR002347">
    <property type="entry name" value="SDR_fam"/>
</dbReference>
<dbReference type="OrthoDB" id="6506490at2759"/>
<comment type="similarity">
    <text evidence="1">Belongs to the short-chain dehydrogenases/reductases (SDR) family.</text>
</comment>
<name>A0A7R9QES8_9ACAR</name>
<dbReference type="AlphaFoldDB" id="A0A7R9QES8"/>
<organism evidence="3">
    <name type="scientific">Oppiella nova</name>
    <dbReference type="NCBI Taxonomy" id="334625"/>
    <lineage>
        <taxon>Eukaryota</taxon>
        <taxon>Metazoa</taxon>
        <taxon>Ecdysozoa</taxon>
        <taxon>Arthropoda</taxon>
        <taxon>Chelicerata</taxon>
        <taxon>Arachnida</taxon>
        <taxon>Acari</taxon>
        <taxon>Acariformes</taxon>
        <taxon>Sarcoptiformes</taxon>
        <taxon>Oribatida</taxon>
        <taxon>Brachypylina</taxon>
        <taxon>Oppioidea</taxon>
        <taxon>Oppiidae</taxon>
        <taxon>Oppiella</taxon>
    </lineage>
</organism>
<evidence type="ECO:0008006" key="5">
    <source>
        <dbReference type="Google" id="ProtNLM"/>
    </source>
</evidence>
<gene>
    <name evidence="3" type="ORF">ONB1V03_LOCUS3869</name>
</gene>
<accession>A0A7R9QES8</accession>
<keyword evidence="2" id="KW-0560">Oxidoreductase</keyword>
<keyword evidence="4" id="KW-1185">Reference proteome</keyword>
<dbReference type="InterPro" id="IPR036291">
    <property type="entry name" value="NAD(P)-bd_dom_sf"/>
</dbReference>
<dbReference type="GO" id="GO:0016491">
    <property type="term" value="F:oxidoreductase activity"/>
    <property type="evidence" value="ECO:0007669"/>
    <property type="project" value="UniProtKB-KW"/>
</dbReference>
<dbReference type="Gene3D" id="3.40.50.720">
    <property type="entry name" value="NAD(P)-binding Rossmann-like Domain"/>
    <property type="match status" value="1"/>
</dbReference>
<dbReference type="PANTHER" id="PTHR43639:SF1">
    <property type="entry name" value="SHORT-CHAIN DEHYDROGENASE_REDUCTASE FAMILY PROTEIN"/>
    <property type="match status" value="1"/>
</dbReference>
<reference evidence="3" key="1">
    <citation type="submission" date="2020-11" db="EMBL/GenBank/DDBJ databases">
        <authorList>
            <person name="Tran Van P."/>
        </authorList>
    </citation>
    <scope>NUCLEOTIDE SEQUENCE</scope>
</reference>
<evidence type="ECO:0000256" key="1">
    <source>
        <dbReference type="ARBA" id="ARBA00006484"/>
    </source>
</evidence>
<evidence type="ECO:0000313" key="4">
    <source>
        <dbReference type="Proteomes" id="UP000728032"/>
    </source>
</evidence>
<feature type="non-terminal residue" evidence="3">
    <location>
        <position position="95"/>
    </location>
</feature>
<proteinExistence type="inferred from homology"/>
<dbReference type="EMBL" id="OC916046">
    <property type="protein sequence ID" value="CAD7642946.1"/>
    <property type="molecule type" value="Genomic_DNA"/>
</dbReference>
<evidence type="ECO:0000256" key="2">
    <source>
        <dbReference type="ARBA" id="ARBA00023002"/>
    </source>
</evidence>
<dbReference type="PANTHER" id="PTHR43639">
    <property type="entry name" value="OXIDOREDUCTASE, SHORT-CHAIN DEHYDROGENASE/REDUCTASE FAMILY (AFU_ORTHOLOGUE AFUA_5G02870)"/>
    <property type="match status" value="1"/>
</dbReference>